<keyword evidence="2" id="KW-1185">Reference proteome</keyword>
<accession>A0A4S1WR28</accession>
<reference evidence="1 2" key="1">
    <citation type="submission" date="2019-04" db="EMBL/GenBank/DDBJ databases">
        <title>Sphingomonas psychrotolerans sp. nov., isolated from soil in the Tianshan Mountains, Xinjiang, China.</title>
        <authorList>
            <person name="Luo Y."/>
            <person name="Sheng H."/>
        </authorList>
    </citation>
    <scope>NUCLEOTIDE SEQUENCE [LARGE SCALE GENOMIC DNA]</scope>
    <source>
        <strain evidence="1 2">KIS18-15</strain>
    </source>
</reference>
<name>A0A4S1WR28_9SPHN</name>
<protein>
    <submittedName>
        <fullName evidence="1">Uncharacterized protein</fullName>
    </submittedName>
</protein>
<proteinExistence type="predicted"/>
<comment type="caution">
    <text evidence="1">The sequence shown here is derived from an EMBL/GenBank/DDBJ whole genome shotgun (WGS) entry which is preliminary data.</text>
</comment>
<evidence type="ECO:0000313" key="1">
    <source>
        <dbReference type="EMBL" id="TGX45809.1"/>
    </source>
</evidence>
<dbReference type="EMBL" id="SRXU01000001">
    <property type="protein sequence ID" value="TGX45809.1"/>
    <property type="molecule type" value="Genomic_DNA"/>
</dbReference>
<sequence>MTGFAIALLFGAALIAAAATLYASIRPQLPRFAVLFRLAPASVLPPLAPRLGRVTVRSVPARLTARQPLRAAA</sequence>
<dbReference type="RefSeq" id="WP_135981994.1">
    <property type="nucleotide sequence ID" value="NZ_JAASQM010000001.1"/>
</dbReference>
<gene>
    <name evidence="1" type="ORF">E5A74_01105</name>
</gene>
<evidence type="ECO:0000313" key="2">
    <source>
        <dbReference type="Proteomes" id="UP000309848"/>
    </source>
</evidence>
<dbReference type="Proteomes" id="UP000309848">
    <property type="component" value="Unassembled WGS sequence"/>
</dbReference>
<dbReference type="AlphaFoldDB" id="A0A4S1WR28"/>
<organism evidence="1 2">
    <name type="scientific">Sphingomonas naasensis</name>
    <dbReference type="NCBI Taxonomy" id="1344951"/>
    <lineage>
        <taxon>Bacteria</taxon>
        <taxon>Pseudomonadati</taxon>
        <taxon>Pseudomonadota</taxon>
        <taxon>Alphaproteobacteria</taxon>
        <taxon>Sphingomonadales</taxon>
        <taxon>Sphingomonadaceae</taxon>
        <taxon>Sphingomonas</taxon>
    </lineage>
</organism>